<dbReference type="RefSeq" id="WP_084036517.1">
    <property type="nucleotide sequence ID" value="NZ_CP066007.1"/>
</dbReference>
<keyword evidence="3" id="KW-0067">ATP-binding</keyword>
<gene>
    <name evidence="3" type="ORF">I6I10_04660</name>
</gene>
<dbReference type="Pfam" id="PF13635">
    <property type="entry name" value="DUF4143"/>
    <property type="match status" value="1"/>
</dbReference>
<sequence length="431" mass="47611">MDVKEFTGVDYSRRVIDREVENLIKTVPAIVIEGPRGCGKTMTGLNFARSAAFLDSPETELLAATDLSLLTEGENPRLLDEWQLYPALWNVVRRRIDFGGSYGSFILTGSAVPNDDVRRHSGAGRFIHLRQRTMTGFEKSLLRENRGEKSPDDGGEVSLRGLFAGEGVKADTSSSAITDVISQLLTPGFPNMVLMEPSARRRMLEGYIQDISEVDIQRLADVRHDPHSIRALLASLSRHVSTSVSWETLRKDLRNVDVEISVKGVQRLIELLERMYVVESVPAMRTQLRSRAVLRKSSKFVLADPALAAAALHADEEALLADMETTGFLFESAVIHDLAVFAQALEGSVGYYRDSNNHEIDCVIELENGAWAAIEVKLGLNQIEYGAERLSLAVDQIDKNPPAFKAVVTGNGPILQLKDGTFTFPLHALRP</sequence>
<evidence type="ECO:0000259" key="1">
    <source>
        <dbReference type="Pfam" id="PF13173"/>
    </source>
</evidence>
<dbReference type="InterPro" id="IPR025420">
    <property type="entry name" value="DUF4143"/>
</dbReference>
<dbReference type="GO" id="GO:0005524">
    <property type="term" value="F:ATP binding"/>
    <property type="evidence" value="ECO:0007669"/>
    <property type="project" value="UniProtKB-KW"/>
</dbReference>
<keyword evidence="3" id="KW-0547">Nucleotide-binding</keyword>
<protein>
    <submittedName>
        <fullName evidence="3">ATP-binding protein</fullName>
    </submittedName>
</protein>
<feature type="domain" description="DUF4143" evidence="2">
    <location>
        <begin position="214"/>
        <end position="378"/>
    </location>
</feature>
<organism evidence="3 4">
    <name type="scientific">Corynebacterium glucuronolyticum</name>
    <dbReference type="NCBI Taxonomy" id="39791"/>
    <lineage>
        <taxon>Bacteria</taxon>
        <taxon>Bacillati</taxon>
        <taxon>Actinomycetota</taxon>
        <taxon>Actinomycetes</taxon>
        <taxon>Mycobacteriales</taxon>
        <taxon>Corynebacteriaceae</taxon>
        <taxon>Corynebacterium</taxon>
    </lineage>
</organism>
<evidence type="ECO:0000313" key="3">
    <source>
        <dbReference type="EMBL" id="QQB47203.1"/>
    </source>
</evidence>
<dbReference type="OrthoDB" id="128089at2"/>
<dbReference type="Proteomes" id="UP000596145">
    <property type="component" value="Chromosome"/>
</dbReference>
<dbReference type="AlphaFoldDB" id="A0A7T4EGX5"/>
<dbReference type="PANTHER" id="PTHR43566">
    <property type="entry name" value="CONSERVED PROTEIN"/>
    <property type="match status" value="1"/>
</dbReference>
<dbReference type="InterPro" id="IPR041682">
    <property type="entry name" value="AAA_14"/>
</dbReference>
<dbReference type="PANTHER" id="PTHR43566:SF1">
    <property type="entry name" value="AAA+ ATPASE DOMAIN-CONTAINING PROTEIN"/>
    <property type="match status" value="1"/>
</dbReference>
<name>A0A7T4EGX5_9CORY</name>
<accession>A0A7T4EGX5</accession>
<evidence type="ECO:0000259" key="2">
    <source>
        <dbReference type="Pfam" id="PF13635"/>
    </source>
</evidence>
<dbReference type="GeneID" id="92760980"/>
<feature type="domain" description="AAA" evidence="1">
    <location>
        <begin position="28"/>
        <end position="114"/>
    </location>
</feature>
<dbReference type="EMBL" id="CP066007">
    <property type="protein sequence ID" value="QQB47203.1"/>
    <property type="molecule type" value="Genomic_DNA"/>
</dbReference>
<evidence type="ECO:0000313" key="4">
    <source>
        <dbReference type="Proteomes" id="UP000596145"/>
    </source>
</evidence>
<dbReference type="InterPro" id="IPR027417">
    <property type="entry name" value="P-loop_NTPase"/>
</dbReference>
<dbReference type="SUPFAM" id="SSF52540">
    <property type="entry name" value="P-loop containing nucleoside triphosphate hydrolases"/>
    <property type="match status" value="1"/>
</dbReference>
<proteinExistence type="predicted"/>
<dbReference type="Pfam" id="PF13173">
    <property type="entry name" value="AAA_14"/>
    <property type="match status" value="1"/>
</dbReference>
<reference evidence="3 4" key="1">
    <citation type="submission" date="2020-12" db="EMBL/GenBank/DDBJ databases">
        <title>FDA dAtabase for Regulatory Grade micrObial Sequences (FDA-ARGOS): Supporting development and validation of Infectious Disease Dx tests.</title>
        <authorList>
            <person name="Sproer C."/>
            <person name="Gronow S."/>
            <person name="Severitt S."/>
            <person name="Schroder I."/>
            <person name="Tallon L."/>
            <person name="Sadzewicz L."/>
            <person name="Zhao X."/>
            <person name="Boylan J."/>
            <person name="Ott S."/>
            <person name="Bowen H."/>
            <person name="Vavikolanu K."/>
            <person name="Mehta A."/>
            <person name="Aluvathingal J."/>
            <person name="Nadendla S."/>
            <person name="Lowell S."/>
            <person name="Myers T."/>
            <person name="Yan Y."/>
            <person name="Sichtig H."/>
        </authorList>
    </citation>
    <scope>NUCLEOTIDE SEQUENCE [LARGE SCALE GENOMIC DNA]</scope>
    <source>
        <strain evidence="3 4">FDAARGOS_1053</strain>
    </source>
</reference>